<sequence length="278" mass="30661">MGLLNVNKEKCVHCGICAQVCPKNYIKMNKEKFPVDAGLTCISCGHCVAICPQAALNHVQAPIPEQVLLDAPPVLDTETAESFLRSRRSVRVYKEDKVTKAQILKLLNIARLAPSGNNSQGVQYMVVNNKKTLRAITKATIAWMDEAIAAKEVFAANFIEMSEHYHKTGEDVILRNAPSLILALSDKNFTRGRDNTHFALAYAELFAPSLGLGTCWTGLVETCARSGYQPLLQLLNTPDNLTVTGGIIVGYPKYSFRRLVNRSPLIVTWHPSCDLGEF</sequence>
<dbReference type="InterPro" id="IPR000415">
    <property type="entry name" value="Nitroreductase-like"/>
</dbReference>
<evidence type="ECO:0000313" key="10">
    <source>
        <dbReference type="EMBL" id="RKD32411.1"/>
    </source>
</evidence>
<evidence type="ECO:0000256" key="6">
    <source>
        <dbReference type="ARBA" id="ARBA00023002"/>
    </source>
</evidence>
<evidence type="ECO:0000256" key="7">
    <source>
        <dbReference type="ARBA" id="ARBA00023004"/>
    </source>
</evidence>
<evidence type="ECO:0000256" key="8">
    <source>
        <dbReference type="ARBA" id="ARBA00023014"/>
    </source>
</evidence>
<dbReference type="SUPFAM" id="SSF54862">
    <property type="entry name" value="4Fe-4S ferredoxins"/>
    <property type="match status" value="1"/>
</dbReference>
<evidence type="ECO:0000256" key="2">
    <source>
        <dbReference type="ARBA" id="ARBA00007118"/>
    </source>
</evidence>
<dbReference type="PROSITE" id="PS00198">
    <property type="entry name" value="4FE4S_FER_1"/>
    <property type="match status" value="2"/>
</dbReference>
<dbReference type="Proteomes" id="UP000284277">
    <property type="component" value="Unassembled WGS sequence"/>
</dbReference>
<protein>
    <submittedName>
        <fullName evidence="10">Ferredoxin</fullName>
    </submittedName>
</protein>
<dbReference type="CDD" id="cd02143">
    <property type="entry name" value="nitroreductase_FeS-like"/>
    <property type="match status" value="1"/>
</dbReference>
<keyword evidence="7" id="KW-0408">Iron</keyword>
<proteinExistence type="inferred from homology"/>
<keyword evidence="4" id="KW-0288">FMN</keyword>
<name>A0A419T4K4_9FIRM</name>
<dbReference type="RefSeq" id="WP_120196486.1">
    <property type="nucleotide sequence ID" value="NZ_MCIA01000012.1"/>
</dbReference>
<dbReference type="GO" id="GO:0016491">
    <property type="term" value="F:oxidoreductase activity"/>
    <property type="evidence" value="ECO:0007669"/>
    <property type="project" value="UniProtKB-KW"/>
</dbReference>
<dbReference type="InterPro" id="IPR017900">
    <property type="entry name" value="4Fe4S_Fe_S_CS"/>
</dbReference>
<evidence type="ECO:0000256" key="4">
    <source>
        <dbReference type="ARBA" id="ARBA00022643"/>
    </source>
</evidence>
<evidence type="ECO:0000313" key="11">
    <source>
        <dbReference type="Proteomes" id="UP000284277"/>
    </source>
</evidence>
<organism evidence="10 11">
    <name type="scientific">Lacrimispora algidixylanolytica</name>
    <dbReference type="NCBI Taxonomy" id="94868"/>
    <lineage>
        <taxon>Bacteria</taxon>
        <taxon>Bacillati</taxon>
        <taxon>Bacillota</taxon>
        <taxon>Clostridia</taxon>
        <taxon>Lachnospirales</taxon>
        <taxon>Lachnospiraceae</taxon>
        <taxon>Lacrimispora</taxon>
    </lineage>
</organism>
<dbReference type="Pfam" id="PF13237">
    <property type="entry name" value="Fer4_10"/>
    <property type="match status" value="1"/>
</dbReference>
<keyword evidence="6" id="KW-0560">Oxidoreductase</keyword>
<feature type="domain" description="4Fe-4S ferredoxin-type" evidence="9">
    <location>
        <begin position="32"/>
        <end position="61"/>
    </location>
</feature>
<reference evidence="10 11" key="1">
    <citation type="submission" date="2016-08" db="EMBL/GenBank/DDBJ databases">
        <title>A new outlook on sporulation: Clostridium algidixylanolyticum.</title>
        <authorList>
            <person name="Poppleton D.I."/>
            <person name="Gribaldo S."/>
        </authorList>
    </citation>
    <scope>NUCLEOTIDE SEQUENCE [LARGE SCALE GENOMIC DNA]</scope>
    <source>
        <strain evidence="10 11">SPL73</strain>
    </source>
</reference>
<dbReference type="Gene3D" id="3.30.70.20">
    <property type="match status" value="1"/>
</dbReference>
<dbReference type="Gene3D" id="3.40.109.10">
    <property type="entry name" value="NADH Oxidase"/>
    <property type="match status" value="1"/>
</dbReference>
<dbReference type="OrthoDB" id="368873at2"/>
<keyword evidence="5" id="KW-0479">Metal-binding</keyword>
<gene>
    <name evidence="10" type="ORF">BET01_03470</name>
</gene>
<dbReference type="EMBL" id="MCIA01000012">
    <property type="protein sequence ID" value="RKD32411.1"/>
    <property type="molecule type" value="Genomic_DNA"/>
</dbReference>
<comment type="cofactor">
    <cofactor evidence="1">
        <name>FMN</name>
        <dbReference type="ChEBI" id="CHEBI:58210"/>
    </cofactor>
</comment>
<dbReference type="SUPFAM" id="SSF55469">
    <property type="entry name" value="FMN-dependent nitroreductase-like"/>
    <property type="match status" value="1"/>
</dbReference>
<dbReference type="InterPro" id="IPR029479">
    <property type="entry name" value="Nitroreductase"/>
</dbReference>
<accession>A0A419T4K4</accession>
<evidence type="ECO:0000256" key="3">
    <source>
        <dbReference type="ARBA" id="ARBA00022630"/>
    </source>
</evidence>
<comment type="caution">
    <text evidence="10">The sequence shown here is derived from an EMBL/GenBank/DDBJ whole genome shotgun (WGS) entry which is preliminary data.</text>
</comment>
<evidence type="ECO:0000259" key="9">
    <source>
        <dbReference type="PROSITE" id="PS51379"/>
    </source>
</evidence>
<evidence type="ECO:0000256" key="5">
    <source>
        <dbReference type="ARBA" id="ARBA00022723"/>
    </source>
</evidence>
<keyword evidence="3" id="KW-0285">Flavoprotein</keyword>
<keyword evidence="11" id="KW-1185">Reference proteome</keyword>
<dbReference type="PANTHER" id="PTHR43673:SF2">
    <property type="entry name" value="NITROREDUCTASE"/>
    <property type="match status" value="1"/>
</dbReference>
<feature type="domain" description="4Fe-4S ferredoxin-type" evidence="9">
    <location>
        <begin position="2"/>
        <end position="31"/>
    </location>
</feature>
<dbReference type="GO" id="GO:0046872">
    <property type="term" value="F:metal ion binding"/>
    <property type="evidence" value="ECO:0007669"/>
    <property type="project" value="UniProtKB-KW"/>
</dbReference>
<keyword evidence="8" id="KW-0411">Iron-sulfur</keyword>
<dbReference type="PROSITE" id="PS51379">
    <property type="entry name" value="4FE4S_FER_2"/>
    <property type="match status" value="2"/>
</dbReference>
<comment type="similarity">
    <text evidence="2">Belongs to the nitroreductase family.</text>
</comment>
<dbReference type="GO" id="GO:0051536">
    <property type="term" value="F:iron-sulfur cluster binding"/>
    <property type="evidence" value="ECO:0007669"/>
    <property type="project" value="UniProtKB-KW"/>
</dbReference>
<dbReference type="InterPro" id="IPR017896">
    <property type="entry name" value="4Fe4S_Fe-S-bd"/>
</dbReference>
<dbReference type="AlphaFoldDB" id="A0A419T4K4"/>
<dbReference type="PANTHER" id="PTHR43673">
    <property type="entry name" value="NAD(P)H NITROREDUCTASE YDGI-RELATED"/>
    <property type="match status" value="1"/>
</dbReference>
<dbReference type="Pfam" id="PF00881">
    <property type="entry name" value="Nitroreductase"/>
    <property type="match status" value="1"/>
</dbReference>
<evidence type="ECO:0000256" key="1">
    <source>
        <dbReference type="ARBA" id="ARBA00001917"/>
    </source>
</evidence>